<dbReference type="PROSITE" id="PS51257">
    <property type="entry name" value="PROKAR_LIPOPROTEIN"/>
    <property type="match status" value="1"/>
</dbReference>
<dbReference type="EMBL" id="WBZC01000026">
    <property type="protein sequence ID" value="KAB3534719.1"/>
    <property type="molecule type" value="Genomic_DNA"/>
</dbReference>
<evidence type="ECO:0000256" key="1">
    <source>
        <dbReference type="SAM" id="MobiDB-lite"/>
    </source>
</evidence>
<protein>
    <submittedName>
        <fullName evidence="2">Uncharacterized protein</fullName>
    </submittedName>
</protein>
<proteinExistence type="predicted"/>
<gene>
    <name evidence="2" type="ORF">F8154_08315</name>
</gene>
<name>A0A6I0F4V6_9FIRM</name>
<reference evidence="2 3" key="1">
    <citation type="submission" date="2019-10" db="EMBL/GenBank/DDBJ databases">
        <title>Alkaliphilus serpentinus sp. nov. and Alkaliphilus pronyensis sp. nov., two novel anaerobic alkaliphilic species isolated from the serpentinized-hosted hydrothermal field of the Prony Bay (New Caledonia).</title>
        <authorList>
            <person name="Postec A."/>
        </authorList>
    </citation>
    <scope>NUCLEOTIDE SEQUENCE [LARGE SCALE GENOMIC DNA]</scope>
    <source>
        <strain evidence="2 3">LacV</strain>
    </source>
</reference>
<evidence type="ECO:0000313" key="3">
    <source>
        <dbReference type="Proteomes" id="UP000432715"/>
    </source>
</evidence>
<feature type="region of interest" description="Disordered" evidence="1">
    <location>
        <begin position="26"/>
        <end position="46"/>
    </location>
</feature>
<keyword evidence="3" id="KW-1185">Reference proteome</keyword>
<dbReference type="RefSeq" id="WP_151861153.1">
    <property type="nucleotide sequence ID" value="NZ_WBZC01000026.1"/>
</dbReference>
<dbReference type="Proteomes" id="UP000432715">
    <property type="component" value="Unassembled WGS sequence"/>
</dbReference>
<evidence type="ECO:0000313" key="2">
    <source>
        <dbReference type="EMBL" id="KAB3534719.1"/>
    </source>
</evidence>
<dbReference type="AlphaFoldDB" id="A0A6I0F4V6"/>
<dbReference type="OrthoDB" id="2974191at2"/>
<accession>A0A6I0F4V6</accession>
<organism evidence="2 3">
    <name type="scientific">Alkaliphilus pronyensis</name>
    <dbReference type="NCBI Taxonomy" id="1482732"/>
    <lineage>
        <taxon>Bacteria</taxon>
        <taxon>Bacillati</taxon>
        <taxon>Bacillota</taxon>
        <taxon>Clostridia</taxon>
        <taxon>Peptostreptococcales</taxon>
        <taxon>Natronincolaceae</taxon>
        <taxon>Alkaliphilus</taxon>
    </lineage>
</organism>
<comment type="caution">
    <text evidence="2">The sequence shown here is derived from an EMBL/GenBank/DDBJ whole genome shotgun (WGS) entry which is preliminary data.</text>
</comment>
<sequence length="123" mass="13761">MGYKRMLVVILILTVLMVFTVGCQTEEAPQQEPETSEKEYDENVDVDSTEEVLEKEQVQGGRVYIQEDNLVVGTMIIKEGIQQSEIDTLANDLAKELKEKYPDKSVNVQAVQGGKNVANVQID</sequence>